<evidence type="ECO:0000259" key="1">
    <source>
        <dbReference type="Pfam" id="PF01609"/>
    </source>
</evidence>
<dbReference type="EMBL" id="VSIX01000094">
    <property type="protein sequence ID" value="TYB30637.1"/>
    <property type="molecule type" value="Genomic_DNA"/>
</dbReference>
<reference evidence="2" key="1">
    <citation type="submission" date="2019-08" db="EMBL/GenBank/DDBJ databases">
        <title>Genomic characterization of a novel candidate phylum (ARYD3) from a high temperature, high salinity tertiary oil reservoir in north central Oklahoma, USA.</title>
        <authorList>
            <person name="Youssef N.H."/>
            <person name="Yadav A."/>
            <person name="Elshahed M.S."/>
        </authorList>
    </citation>
    <scope>NUCLEOTIDE SEQUENCE [LARGE SCALE GENOMIC DNA]</scope>
    <source>
        <strain evidence="2">ARYD3</strain>
    </source>
</reference>
<dbReference type="Proteomes" id="UP000324143">
    <property type="component" value="Unassembled WGS sequence"/>
</dbReference>
<sequence length="510" mass="59735">MAYKTYHKNKKTGVTYVYEAVSYWDKEKRQSRNKQVCIGKLDPETGEFIPSKRLDKKQAAARDPKVTATSKVVGPSLILDNITESLGLDKILRQCFPDIHEQILSMAYYLSTRGGALSHCDSWAKSHSHPGSNSLDSRRISEILKQVDFDSRETFFSKWCQKIVSNDYLFYDITSVSSYSELNDYVKYGYNRDNEKLPQINLGMLFSKKSLLPVYYKNLPGNISDVSTLNNIIKMLDKLNFPKFHFVLDKGFYSRANIDKLMINKDKFTIAVPTRLKWVQKIIDEVDYDIQNPEHYRDFDGEILYTCTKLHYWGDKRRRGYVHVYYNSHIAAEAADKFNKELLEYKKELESDNLVKEHQDAYDTFFIVKDTPVRGRKVSFNNDMVQKYRNKYSGYYVLYTNEIKDSSEALKIYRNKDSVEKCFGDLKNRLDMKRLRVHSAPVMESRIFVQFISLICISELRNMMRRSGLDKKYSAREILLEMETLSEIKYSGKYGKIYTEATKQQKEILS</sequence>
<feature type="domain" description="Transposase IS4-like" evidence="1">
    <location>
        <begin position="174"/>
        <end position="454"/>
    </location>
</feature>
<dbReference type="Pfam" id="PF01609">
    <property type="entry name" value="DDE_Tnp_1"/>
    <property type="match status" value="1"/>
</dbReference>
<dbReference type="InterPro" id="IPR002559">
    <property type="entry name" value="Transposase_11"/>
</dbReference>
<dbReference type="GO" id="GO:0006313">
    <property type="term" value="P:DNA transposition"/>
    <property type="evidence" value="ECO:0007669"/>
    <property type="project" value="InterPro"/>
</dbReference>
<dbReference type="GO" id="GO:0004803">
    <property type="term" value="F:transposase activity"/>
    <property type="evidence" value="ECO:0007669"/>
    <property type="project" value="InterPro"/>
</dbReference>
<keyword evidence="3" id="KW-1185">Reference proteome</keyword>
<organism evidence="2 3">
    <name type="scientific">Candidatus Mcinerneyibacterium aminivorans</name>
    <dbReference type="NCBI Taxonomy" id="2703815"/>
    <lineage>
        <taxon>Bacteria</taxon>
        <taxon>Candidatus Macinerneyibacteriota</taxon>
        <taxon>Candidatus Mcinerneyibacteria</taxon>
        <taxon>Candidatus Mcinerneyibacteriales</taxon>
        <taxon>Candidatus Mcinerneyibacteriaceae</taxon>
        <taxon>Candidatus Mcinerneyibacterium</taxon>
    </lineage>
</organism>
<comment type="caution">
    <text evidence="2">The sequence shown here is derived from an EMBL/GenBank/DDBJ whole genome shotgun (WGS) entry which is preliminary data.</text>
</comment>
<proteinExistence type="predicted"/>
<dbReference type="PANTHER" id="PTHR34614:SF2">
    <property type="entry name" value="TRANSPOSASE IS4-LIKE DOMAIN-CONTAINING PROTEIN"/>
    <property type="match status" value="1"/>
</dbReference>
<dbReference type="PANTHER" id="PTHR34614">
    <property type="match status" value="1"/>
</dbReference>
<feature type="non-terminal residue" evidence="2">
    <location>
        <position position="510"/>
    </location>
</feature>
<accession>A0A5D0MAE7</accession>
<evidence type="ECO:0000313" key="3">
    <source>
        <dbReference type="Proteomes" id="UP000324143"/>
    </source>
</evidence>
<gene>
    <name evidence="2" type="ORF">FXF47_08220</name>
</gene>
<evidence type="ECO:0000313" key="2">
    <source>
        <dbReference type="EMBL" id="TYB30637.1"/>
    </source>
</evidence>
<dbReference type="GO" id="GO:0003677">
    <property type="term" value="F:DNA binding"/>
    <property type="evidence" value="ECO:0007669"/>
    <property type="project" value="InterPro"/>
</dbReference>
<name>A0A5D0MAE7_9BACT</name>
<protein>
    <submittedName>
        <fullName evidence="2">Transposase</fullName>
    </submittedName>
</protein>
<dbReference type="AlphaFoldDB" id="A0A5D0MAE7"/>